<dbReference type="RefSeq" id="XP_038064243.1">
    <property type="nucleotide sequence ID" value="XM_038208315.1"/>
</dbReference>
<proteinExistence type="inferred from homology"/>
<name>A0A914ALD5_PATMI</name>
<dbReference type="GO" id="GO:0005634">
    <property type="term" value="C:nucleus"/>
    <property type="evidence" value="ECO:0007669"/>
    <property type="project" value="TreeGrafter"/>
</dbReference>
<evidence type="ECO:0000313" key="9">
    <source>
        <dbReference type="EnsemblMetazoa" id="XP_038064244.1"/>
    </source>
</evidence>
<evidence type="ECO:0000313" key="10">
    <source>
        <dbReference type="Proteomes" id="UP000887568"/>
    </source>
</evidence>
<dbReference type="EC" id="1.14.99.60" evidence="8"/>
<dbReference type="OrthoDB" id="275371at2759"/>
<dbReference type="GO" id="GO:2000377">
    <property type="term" value="P:regulation of reactive oxygen species metabolic process"/>
    <property type="evidence" value="ECO:0007669"/>
    <property type="project" value="TreeGrafter"/>
</dbReference>
<organism evidence="9 10">
    <name type="scientific">Patiria miniata</name>
    <name type="common">Bat star</name>
    <name type="synonym">Asterina miniata</name>
    <dbReference type="NCBI Taxonomy" id="46514"/>
    <lineage>
        <taxon>Eukaryota</taxon>
        <taxon>Metazoa</taxon>
        <taxon>Echinodermata</taxon>
        <taxon>Eleutherozoa</taxon>
        <taxon>Asterozoa</taxon>
        <taxon>Asteroidea</taxon>
        <taxon>Valvatacea</taxon>
        <taxon>Valvatida</taxon>
        <taxon>Asterinidae</taxon>
        <taxon>Patiria</taxon>
    </lineage>
</organism>
<accession>A0A914ALD5</accession>
<dbReference type="GO" id="GO:0046872">
    <property type="term" value="F:metal ion binding"/>
    <property type="evidence" value="ECO:0007669"/>
    <property type="project" value="UniProtKB-KW"/>
</dbReference>
<evidence type="ECO:0000256" key="1">
    <source>
        <dbReference type="ARBA" id="ARBA00004749"/>
    </source>
</evidence>
<feature type="binding site" evidence="8">
    <location>
        <position position="175"/>
    </location>
    <ligand>
        <name>Fe cation</name>
        <dbReference type="ChEBI" id="CHEBI:24875"/>
        <label>2</label>
    </ligand>
</feature>
<dbReference type="GO" id="GO:0016709">
    <property type="term" value="F:oxidoreductase activity, acting on paired donors, with incorporation or reduction of molecular oxygen, NAD(P)H as one donor, and incorporation of one atom of oxygen"/>
    <property type="evidence" value="ECO:0007669"/>
    <property type="project" value="UniProtKB-UniRule"/>
</dbReference>
<dbReference type="CDD" id="cd01042">
    <property type="entry name" value="DMQH"/>
    <property type="match status" value="1"/>
</dbReference>
<dbReference type="GO" id="GO:0010468">
    <property type="term" value="P:regulation of gene expression"/>
    <property type="evidence" value="ECO:0007669"/>
    <property type="project" value="TreeGrafter"/>
</dbReference>
<sequence length="211" mass="23405">MQASQVRSLTCLVCRTHHRAVQTTRQSPIIRHASSEASRQAMIDKIIRVDHAGEVGADRIYAGQMAVLGKTSVGPIIQEMWDQEKHHRATFERLIPEHRVRPTALLPIWNIAGFALGAGTALLGKEGAMACTVAVEESIGGHYNSQIRELLEDDPEKHAELLKIIKQFRDEELEHLDTGLEHDAEQAPMYSALSTVIKTGCSAAIWLSERI</sequence>
<feature type="binding site" evidence="8">
    <location>
        <position position="172"/>
    </location>
    <ligand>
        <name>Fe cation</name>
        <dbReference type="ChEBI" id="CHEBI:24875"/>
        <label>1</label>
    </ligand>
</feature>
<dbReference type="PANTHER" id="PTHR11237">
    <property type="entry name" value="COENZYME Q10 BIOSYNTHESIS PROTEIN 7"/>
    <property type="match status" value="1"/>
</dbReference>
<keyword evidence="5 8" id="KW-0408">Iron</keyword>
<feature type="binding site" evidence="8">
    <location>
        <position position="84"/>
    </location>
    <ligand>
        <name>Fe cation</name>
        <dbReference type="ChEBI" id="CHEBI:24875"/>
        <label>1</label>
    </ligand>
</feature>
<keyword evidence="2 8" id="KW-0831">Ubiquinone biosynthesis</keyword>
<keyword evidence="8" id="KW-0496">Mitochondrion</keyword>
<comment type="pathway">
    <text evidence="1 8">Cofactor biosynthesis; ubiquinone biosynthesis.</text>
</comment>
<evidence type="ECO:0000256" key="2">
    <source>
        <dbReference type="ARBA" id="ARBA00022688"/>
    </source>
</evidence>
<keyword evidence="10" id="KW-1185">Reference proteome</keyword>
<feature type="binding site" evidence="8">
    <location>
        <position position="87"/>
    </location>
    <ligand>
        <name>Fe cation</name>
        <dbReference type="ChEBI" id="CHEBI:24875"/>
        <label>1</label>
    </ligand>
</feature>
<comment type="subcellular location">
    <subcellularLocation>
        <location evidence="8">Mitochondrion inner membrane</location>
        <topology evidence="8">Peripheral membrane protein</topology>
        <orientation evidence="8">Matrix side</orientation>
    </subcellularLocation>
</comment>
<comment type="similarity">
    <text evidence="8">Belongs to the COQ7 family.</text>
</comment>
<evidence type="ECO:0000256" key="7">
    <source>
        <dbReference type="ARBA" id="ARBA00023136"/>
    </source>
</evidence>
<dbReference type="GeneID" id="119734764"/>
<keyword evidence="8" id="KW-0999">Mitochondrion inner membrane</keyword>
<dbReference type="SUPFAM" id="SSF47240">
    <property type="entry name" value="Ferritin-like"/>
    <property type="match status" value="1"/>
</dbReference>
<dbReference type="Pfam" id="PF03232">
    <property type="entry name" value="COQ7"/>
    <property type="match status" value="1"/>
</dbReference>
<dbReference type="RefSeq" id="XP_038064244.1">
    <property type="nucleotide sequence ID" value="XM_038208316.1"/>
</dbReference>
<feature type="binding site" evidence="8">
    <location>
        <position position="172"/>
    </location>
    <ligand>
        <name>Fe cation</name>
        <dbReference type="ChEBI" id="CHEBI:24875"/>
        <label>2</label>
    </ligand>
</feature>
<reference evidence="9" key="1">
    <citation type="submission" date="2022-11" db="UniProtKB">
        <authorList>
            <consortium name="EnsemblMetazoa"/>
        </authorList>
    </citation>
    <scope>IDENTIFICATION</scope>
</reference>
<keyword evidence="3 8" id="KW-0479">Metal-binding</keyword>
<dbReference type="GO" id="GO:0006744">
    <property type="term" value="P:ubiquinone biosynthetic process"/>
    <property type="evidence" value="ECO:0007669"/>
    <property type="project" value="UniProtKB-UniRule"/>
</dbReference>
<dbReference type="PANTHER" id="PTHR11237:SF4">
    <property type="entry name" value="5-DEMETHOXYUBIQUINONE HYDROXYLASE, MITOCHONDRIAL"/>
    <property type="match status" value="1"/>
</dbReference>
<evidence type="ECO:0000256" key="6">
    <source>
        <dbReference type="ARBA" id="ARBA00023033"/>
    </source>
</evidence>
<evidence type="ECO:0000256" key="3">
    <source>
        <dbReference type="ARBA" id="ARBA00022723"/>
    </source>
</evidence>
<dbReference type="OMA" id="WSTAVMG"/>
<dbReference type="Proteomes" id="UP000887568">
    <property type="component" value="Unplaced"/>
</dbReference>
<dbReference type="CTD" id="10229"/>
<keyword evidence="7 8" id="KW-0472">Membrane</keyword>
<feature type="binding site" evidence="8">
    <location>
        <position position="136"/>
    </location>
    <ligand>
        <name>Fe cation</name>
        <dbReference type="ChEBI" id="CHEBI:24875"/>
        <label>2</label>
    </ligand>
</feature>
<dbReference type="EnsemblMetazoa" id="XM_038208315.1">
    <property type="protein sequence ID" value="XP_038064243.1"/>
    <property type="gene ID" value="LOC119734764"/>
</dbReference>
<evidence type="ECO:0000256" key="5">
    <source>
        <dbReference type="ARBA" id="ARBA00023004"/>
    </source>
</evidence>
<dbReference type="GO" id="GO:0031314">
    <property type="term" value="C:extrinsic component of mitochondrial inner membrane"/>
    <property type="evidence" value="ECO:0007669"/>
    <property type="project" value="UniProtKB-UniRule"/>
</dbReference>
<dbReference type="GO" id="GO:0008682">
    <property type="term" value="F:3-demethoxyubiquinol 3-hydroxylase activity"/>
    <property type="evidence" value="ECO:0007669"/>
    <property type="project" value="UniProtKB-EC"/>
</dbReference>
<comment type="catalytic activity">
    <reaction evidence="8">
        <text>a 5-methoxy-2-methyl-3-(all-trans-polyprenyl)benzene-1,4-diol + AH2 + O2 = a 3-demethylubiquinol + A + H2O</text>
        <dbReference type="Rhea" id="RHEA:50908"/>
        <dbReference type="Rhea" id="RHEA-COMP:10859"/>
        <dbReference type="Rhea" id="RHEA-COMP:10914"/>
        <dbReference type="ChEBI" id="CHEBI:13193"/>
        <dbReference type="ChEBI" id="CHEBI:15377"/>
        <dbReference type="ChEBI" id="CHEBI:15379"/>
        <dbReference type="ChEBI" id="CHEBI:17499"/>
        <dbReference type="ChEBI" id="CHEBI:84167"/>
        <dbReference type="ChEBI" id="CHEBI:84422"/>
        <dbReference type="EC" id="1.14.99.60"/>
    </reaction>
</comment>
<protein>
    <recommendedName>
        <fullName evidence="8">5-demethoxyubiquinone hydroxylase, mitochondrial</fullName>
        <shortName evidence="8">DMQ hydroxylase</shortName>
        <ecNumber evidence="8">1.14.99.60</ecNumber>
    </recommendedName>
    <alternativeName>
        <fullName evidence="8">Ubiquinone biosynthesis monooxygenase COQ7</fullName>
    </alternativeName>
</protein>
<dbReference type="EnsemblMetazoa" id="XM_038208316.1">
    <property type="protein sequence ID" value="XP_038064244.1"/>
    <property type="gene ID" value="LOC119734764"/>
</dbReference>
<keyword evidence="4 8" id="KW-0560">Oxidoreductase</keyword>
<evidence type="ECO:0000256" key="4">
    <source>
        <dbReference type="ARBA" id="ARBA00023002"/>
    </source>
</evidence>
<dbReference type="AlphaFoldDB" id="A0A914ALD5"/>
<dbReference type="InterPro" id="IPR009078">
    <property type="entry name" value="Ferritin-like_SF"/>
</dbReference>
<feature type="binding site" evidence="8">
    <location>
        <position position="84"/>
    </location>
    <ligand>
        <name>Fe cation</name>
        <dbReference type="ChEBI" id="CHEBI:24875"/>
        <label>2</label>
    </ligand>
</feature>
<comment type="function">
    <text evidence="8">Catalyzes the hydroxylation of 2-polyprenyl-3-methyl-6-methoxy-1,4-benzoquinol (DMQH2) during ubiquinone biosynthesis. Has also a structural role in the COQ enzyme complex, stabilizing other COQ polypeptides. Involved in lifespan determination in a ubiquinone-independent manner.</text>
</comment>
<dbReference type="HAMAP" id="MF_01658">
    <property type="entry name" value="COQ7"/>
    <property type="match status" value="1"/>
</dbReference>
<dbReference type="InterPro" id="IPR011566">
    <property type="entry name" value="Ubq_synth_Coq7"/>
</dbReference>
<dbReference type="GO" id="GO:0008340">
    <property type="term" value="P:determination of adult lifespan"/>
    <property type="evidence" value="ECO:0007669"/>
    <property type="project" value="TreeGrafter"/>
</dbReference>
<keyword evidence="6 8" id="KW-0503">Monooxygenase</keyword>
<feature type="binding site" evidence="8">
    <location>
        <position position="54"/>
    </location>
    <ligand>
        <name>Fe cation</name>
        <dbReference type="ChEBI" id="CHEBI:24875"/>
        <label>1</label>
    </ligand>
</feature>
<comment type="subunit">
    <text evidence="8">Component of a multi-subunit COQ enzyme complex.</text>
</comment>
<evidence type="ECO:0000256" key="8">
    <source>
        <dbReference type="HAMAP-Rule" id="MF_03194"/>
    </source>
</evidence>
<comment type="cofactor">
    <cofactor evidence="8">
        <name>Fe cation</name>
        <dbReference type="ChEBI" id="CHEBI:24875"/>
    </cofactor>
    <text evidence="8">Binds 2 iron ions per subunit.</text>
</comment>